<comment type="caution">
    <text evidence="1">The sequence shown here is derived from an EMBL/GenBank/DDBJ whole genome shotgun (WGS) entry which is preliminary data.</text>
</comment>
<evidence type="ECO:0000313" key="1">
    <source>
        <dbReference type="EMBL" id="RNA67856.1"/>
    </source>
</evidence>
<sequence length="90" mass="9285">MASLAARLTGNPPLSLQNTAAASLIASENGKVKFDLHSFAMAPLAARLTGNAPLSLQNTAAASLIASENGKVKFDLPVFLLHFLGCGYAD</sequence>
<accession>A0A3M7TQD2</accession>
<organism evidence="1 2">
    <name type="scientific">Alteribacter keqinensis</name>
    <dbReference type="NCBI Taxonomy" id="2483800"/>
    <lineage>
        <taxon>Bacteria</taxon>
        <taxon>Bacillati</taxon>
        <taxon>Bacillota</taxon>
        <taxon>Bacilli</taxon>
        <taxon>Bacillales</taxon>
        <taxon>Bacillaceae</taxon>
        <taxon>Alteribacter</taxon>
    </lineage>
</organism>
<evidence type="ECO:0000313" key="2">
    <source>
        <dbReference type="Proteomes" id="UP000278746"/>
    </source>
</evidence>
<reference evidence="1 2" key="1">
    <citation type="submission" date="2018-10" db="EMBL/GenBank/DDBJ databases">
        <title>Bacillus Keqinensis sp. nov., a moderately halophilic bacterium isolated from a saline-alkaline lake.</title>
        <authorList>
            <person name="Wang H."/>
        </authorList>
    </citation>
    <scope>NUCLEOTIDE SEQUENCE [LARGE SCALE GENOMIC DNA]</scope>
    <source>
        <strain evidence="1 2">KQ-3</strain>
    </source>
</reference>
<keyword evidence="2" id="KW-1185">Reference proteome</keyword>
<dbReference type="AlphaFoldDB" id="A0A3M7TQD2"/>
<proteinExistence type="predicted"/>
<gene>
    <name evidence="1" type="ORF">EBO34_14230</name>
</gene>
<dbReference type="Proteomes" id="UP000278746">
    <property type="component" value="Unassembled WGS sequence"/>
</dbReference>
<dbReference type="EMBL" id="RHIB01000002">
    <property type="protein sequence ID" value="RNA67856.1"/>
    <property type="molecule type" value="Genomic_DNA"/>
</dbReference>
<name>A0A3M7TQD2_9BACI</name>
<protein>
    <submittedName>
        <fullName evidence="1">Uncharacterized protein</fullName>
    </submittedName>
</protein>